<dbReference type="OrthoDB" id="3257981at2759"/>
<dbReference type="PROSITE" id="PS50181">
    <property type="entry name" value="FBOX"/>
    <property type="match status" value="1"/>
</dbReference>
<comment type="caution">
    <text evidence="2">The sequence shown here is derived from an EMBL/GenBank/DDBJ whole genome shotgun (WGS) entry which is preliminary data.</text>
</comment>
<name>A0A9N9U3P1_9HYPO</name>
<keyword evidence="3" id="KW-1185">Reference proteome</keyword>
<sequence length="642" mass="72775">MFQELDRLVNGRFAPEDISALMSLRRRRETSRPTGDDNFAQSDEAKLGCLLLEKVTGGRPRADQSRLLSLPAEILASIVDMLSASDLASLALVNSDCQHLARSGQFSDIHFDYSQRAQSLAEHLLSDVTHVINNKGTKRISIGSCVRRVTFASNPNNVSQCHPEILSDESDFRSDEENCAIHKTAYVHYRHVQVSSLAAVSALTMPNLEVLKWGDDFLINEDFFKLISLSSAQHVILDWLRLRRPIPLRPLVAPTGWPLRKLDLDMSLPRESDGKPVGVGFYEDFLRLCAPTLESLKLNERDSRVSQMVFFKDQNPPSFPRLRDLRLRVLDPPTSFLSLFMDSPVRSLEIPQEIRHPNSMAAMIGDGFRDLETLAVPDLPFKDTLSEEIARFLQEHKKIQKLCVHENNYVVGSRAHLDHYIIPVLAKGGFECLTSLSLHWFGAFDETQTRVVHVPEASLAVVSQITSLQKLKLGAGETSSARPLWLVDHESVARLLRPLQNLQVLAFYRDTYQSLGYGDPDVEDYYTRQTLTEAMWAIASERPEFDAASVQRIIEDNSILHHEIWERAHRNRMLNYAEGYASILPALETMVCGQLPMAIRCNPQEPKGTRKAVPLTERRDTCFSYLCKTFGLARWLETVERR</sequence>
<dbReference type="SUPFAM" id="SSF52047">
    <property type="entry name" value="RNI-like"/>
    <property type="match status" value="1"/>
</dbReference>
<evidence type="ECO:0000313" key="3">
    <source>
        <dbReference type="Proteomes" id="UP000754883"/>
    </source>
</evidence>
<organism evidence="2 3">
    <name type="scientific">Clonostachys byssicola</name>
    <dbReference type="NCBI Taxonomy" id="160290"/>
    <lineage>
        <taxon>Eukaryota</taxon>
        <taxon>Fungi</taxon>
        <taxon>Dikarya</taxon>
        <taxon>Ascomycota</taxon>
        <taxon>Pezizomycotina</taxon>
        <taxon>Sordariomycetes</taxon>
        <taxon>Hypocreomycetidae</taxon>
        <taxon>Hypocreales</taxon>
        <taxon>Bionectriaceae</taxon>
        <taxon>Clonostachys</taxon>
    </lineage>
</organism>
<evidence type="ECO:0000259" key="1">
    <source>
        <dbReference type="PROSITE" id="PS50181"/>
    </source>
</evidence>
<dbReference type="SUPFAM" id="SSF81383">
    <property type="entry name" value="F-box domain"/>
    <property type="match status" value="1"/>
</dbReference>
<dbReference type="InterPro" id="IPR036047">
    <property type="entry name" value="F-box-like_dom_sf"/>
</dbReference>
<dbReference type="Pfam" id="PF00646">
    <property type="entry name" value="F-box"/>
    <property type="match status" value="1"/>
</dbReference>
<dbReference type="Proteomes" id="UP000754883">
    <property type="component" value="Unassembled WGS sequence"/>
</dbReference>
<evidence type="ECO:0000313" key="2">
    <source>
        <dbReference type="EMBL" id="CAG9975165.1"/>
    </source>
</evidence>
<dbReference type="InterPro" id="IPR032675">
    <property type="entry name" value="LRR_dom_sf"/>
</dbReference>
<protein>
    <recommendedName>
        <fullName evidence="1">F-box domain-containing protein</fullName>
    </recommendedName>
</protein>
<proteinExistence type="predicted"/>
<gene>
    <name evidence="2" type="ORF">CBYS24578_00015540</name>
</gene>
<dbReference type="InterPro" id="IPR001810">
    <property type="entry name" value="F-box_dom"/>
</dbReference>
<dbReference type="Gene3D" id="3.80.10.10">
    <property type="entry name" value="Ribonuclease Inhibitor"/>
    <property type="match status" value="1"/>
</dbReference>
<dbReference type="AlphaFoldDB" id="A0A9N9U3P1"/>
<reference evidence="2" key="1">
    <citation type="submission" date="2021-10" db="EMBL/GenBank/DDBJ databases">
        <authorList>
            <person name="Piombo E."/>
        </authorList>
    </citation>
    <scope>NUCLEOTIDE SEQUENCE</scope>
</reference>
<feature type="domain" description="F-box" evidence="1">
    <location>
        <begin position="64"/>
        <end position="114"/>
    </location>
</feature>
<accession>A0A9N9U3P1</accession>
<dbReference type="EMBL" id="CABFNO020001255">
    <property type="protein sequence ID" value="CAG9975165.1"/>
    <property type="molecule type" value="Genomic_DNA"/>
</dbReference>